<dbReference type="RefSeq" id="WP_220196646.1">
    <property type="nucleotide sequence ID" value="NZ_BNJF01000003.1"/>
</dbReference>
<dbReference type="AlphaFoldDB" id="A0A8J3MUW3"/>
<evidence type="ECO:0000313" key="1">
    <source>
        <dbReference type="EMBL" id="GHO47336.1"/>
    </source>
</evidence>
<dbReference type="Gene3D" id="2.180.10.10">
    <property type="entry name" value="RHS repeat-associated core"/>
    <property type="match status" value="1"/>
</dbReference>
<comment type="caution">
    <text evidence="1">The sequence shown here is derived from an EMBL/GenBank/DDBJ whole genome shotgun (WGS) entry which is preliminary data.</text>
</comment>
<dbReference type="EMBL" id="BNJF01000003">
    <property type="protein sequence ID" value="GHO47336.1"/>
    <property type="molecule type" value="Genomic_DNA"/>
</dbReference>
<gene>
    <name evidence="1" type="ORF">KSX_54990</name>
</gene>
<accession>A0A8J3MUW3</accession>
<evidence type="ECO:0000313" key="2">
    <source>
        <dbReference type="Proteomes" id="UP000612362"/>
    </source>
</evidence>
<name>A0A8J3MUW3_9CHLR</name>
<sequence length="210" mass="22784">MTYSDATTIALSTSLKYAVGQGIMSLTTDQTTPFEQTITYDAYQNQSILFTDGLGRKRYEQVFSGTATPYSVVRTVGHTYDILNNTLSTQTFDSSGTLKATYNATYDALQRKIGYDDSDAGSCSATPLPAGCSSSSDSAWKLTYDDNGNLLTQGDPRAKRAMRCLPFGQEPVAKGGKNTSSQSLLLLTERAFPLLPTSPRMSPSKSFRRA</sequence>
<keyword evidence="2" id="KW-1185">Reference proteome</keyword>
<dbReference type="Proteomes" id="UP000612362">
    <property type="component" value="Unassembled WGS sequence"/>
</dbReference>
<proteinExistence type="predicted"/>
<protein>
    <submittedName>
        <fullName evidence="1">Uncharacterized protein</fullName>
    </submittedName>
</protein>
<organism evidence="1 2">
    <name type="scientific">Ktedonospora formicarum</name>
    <dbReference type="NCBI Taxonomy" id="2778364"/>
    <lineage>
        <taxon>Bacteria</taxon>
        <taxon>Bacillati</taxon>
        <taxon>Chloroflexota</taxon>
        <taxon>Ktedonobacteria</taxon>
        <taxon>Ktedonobacterales</taxon>
        <taxon>Ktedonobacteraceae</taxon>
        <taxon>Ktedonospora</taxon>
    </lineage>
</organism>
<reference evidence="1" key="1">
    <citation type="submission" date="2020-10" db="EMBL/GenBank/DDBJ databases">
        <title>Taxonomic study of unclassified bacteria belonging to the class Ktedonobacteria.</title>
        <authorList>
            <person name="Yabe S."/>
            <person name="Wang C.M."/>
            <person name="Zheng Y."/>
            <person name="Sakai Y."/>
            <person name="Cavaletti L."/>
            <person name="Monciardini P."/>
            <person name="Donadio S."/>
        </authorList>
    </citation>
    <scope>NUCLEOTIDE SEQUENCE</scope>
    <source>
        <strain evidence="1">SOSP1-1</strain>
    </source>
</reference>